<dbReference type="AlphaFoldDB" id="A0A380TNE6"/>
<dbReference type="InterPro" id="IPR003594">
    <property type="entry name" value="HATPase_dom"/>
</dbReference>
<dbReference type="NCBIfam" id="NF008184">
    <property type="entry name" value="PRK10935.1"/>
    <property type="match status" value="1"/>
</dbReference>
<dbReference type="EC" id="2.7.13.3" evidence="14"/>
<dbReference type="Pfam" id="PF02518">
    <property type="entry name" value="HATPase_c"/>
    <property type="match status" value="1"/>
</dbReference>
<evidence type="ECO:0000256" key="13">
    <source>
        <dbReference type="ARBA" id="ARBA00023136"/>
    </source>
</evidence>
<evidence type="ECO:0000256" key="3">
    <source>
        <dbReference type="ARBA" id="ARBA00022475"/>
    </source>
</evidence>
<accession>A0A380TNE6</accession>
<gene>
    <name evidence="19" type="primary">narX</name>
    <name evidence="19" type="ORF">NCTC10801_00711</name>
</gene>
<dbReference type="OrthoDB" id="9811306at2"/>
<reference evidence="19 20" key="1">
    <citation type="submission" date="2018-06" db="EMBL/GenBank/DDBJ databases">
        <authorList>
            <consortium name="Pathogen Informatics"/>
            <person name="Doyle S."/>
        </authorList>
    </citation>
    <scope>NUCLEOTIDE SEQUENCE [LARGE SCALE GENOMIC DNA]</scope>
    <source>
        <strain evidence="19 20">NCTC10801</strain>
    </source>
</reference>
<keyword evidence="20" id="KW-1185">Reference proteome</keyword>
<evidence type="ECO:0000313" key="19">
    <source>
        <dbReference type="EMBL" id="SUT88943.1"/>
    </source>
</evidence>
<evidence type="ECO:0000256" key="11">
    <source>
        <dbReference type="ARBA" id="ARBA00022989"/>
    </source>
</evidence>
<evidence type="ECO:0000256" key="12">
    <source>
        <dbReference type="ARBA" id="ARBA00023012"/>
    </source>
</evidence>
<keyword evidence="5" id="KW-0597">Phosphoprotein</keyword>
<dbReference type="EMBL" id="UFRQ01000003">
    <property type="protein sequence ID" value="SUT88943.1"/>
    <property type="molecule type" value="Genomic_DNA"/>
</dbReference>
<sequence>MNVKQSVSTQIAHYLVAVIIFAGIITTFALGIIASTRSDAEQINISGSLRFQTYRMWYGLKQEPAQIEQYLREYRRSLHAPALVQIDEQFMAPQNLKRAYHDLISSWREMEQLALHGDEVVYRQNLPQYVGQVDKFVHSLQEFAEYKVAITTAVILLSMLLIIGMVGYVIWYTRKKVVAPLRQLTRASVQVQMRQFKHIPLDTKRNDELGNLAKAFTQMSDELYKLYAHLEERINEKTQKLTQTNRTLSMLYHCSQTLTASGIDRERLLLVMQNVMAIEHLKAFKLELFGAEDWNIELGDSMKNLNWQQVALGNEKNQLGILSWQAGLPCPDPRTMENIAQLFSRSLYFNQSQRQQQQLLLMEERSIIARELHDSLAQVLSYLQIQLTLLKHNLNKDGEDTKPKSLAIIKDFEQALSAGYIQLRELLATFRLTIQEANLKLALEQVIDGLRAQTEIQLCVDCTLPSQTFNAQQLVHVLQIVREAALNAIKHSKASRIEIVARLNEEGEREISVRDDGIGIPSLDEPDGHYGLRIMEERSQQLNAKLTIRNRPTGGTEVCILL</sequence>
<comment type="catalytic activity">
    <reaction evidence="1 14">
        <text>ATP + protein L-histidine = ADP + protein N-phospho-L-histidine.</text>
        <dbReference type="EC" id="2.7.13.3"/>
    </reaction>
</comment>
<dbReference type="PROSITE" id="PS50109">
    <property type="entry name" value="HIS_KIN"/>
    <property type="match status" value="1"/>
</dbReference>
<evidence type="ECO:0000256" key="10">
    <source>
        <dbReference type="ARBA" id="ARBA00022840"/>
    </source>
</evidence>
<dbReference type="SMART" id="SM00304">
    <property type="entry name" value="HAMP"/>
    <property type="match status" value="1"/>
</dbReference>
<evidence type="ECO:0000256" key="16">
    <source>
        <dbReference type="SAM" id="Phobius"/>
    </source>
</evidence>
<dbReference type="PANTHER" id="PTHR24421:SF10">
    <property type="entry name" value="NITRATE_NITRITE SENSOR PROTEIN NARQ"/>
    <property type="match status" value="1"/>
</dbReference>
<dbReference type="PANTHER" id="PTHR24421">
    <property type="entry name" value="NITRATE/NITRITE SENSOR PROTEIN NARX-RELATED"/>
    <property type="match status" value="1"/>
</dbReference>
<dbReference type="Proteomes" id="UP000254649">
    <property type="component" value="Unassembled WGS sequence"/>
</dbReference>
<keyword evidence="8 14" id="KW-0547">Nucleotide-binding</keyword>
<protein>
    <recommendedName>
        <fullName evidence="14">Sensor protein</fullName>
        <ecNumber evidence="14">2.7.13.3</ecNumber>
    </recommendedName>
</protein>
<dbReference type="InterPro" id="IPR042295">
    <property type="entry name" value="NarX-like_N_sf"/>
</dbReference>
<evidence type="ECO:0000256" key="6">
    <source>
        <dbReference type="ARBA" id="ARBA00022679"/>
    </source>
</evidence>
<keyword evidence="11 16" id="KW-1133">Transmembrane helix</keyword>
<keyword evidence="9 14" id="KW-0418">Kinase</keyword>
<dbReference type="Gene3D" id="1.20.120.960">
    <property type="entry name" value="Histidine kinase NarX, sensor domain"/>
    <property type="match status" value="1"/>
</dbReference>
<evidence type="ECO:0000256" key="1">
    <source>
        <dbReference type="ARBA" id="ARBA00000085"/>
    </source>
</evidence>
<keyword evidence="6 14" id="KW-0808">Transferase</keyword>
<evidence type="ECO:0000256" key="5">
    <source>
        <dbReference type="ARBA" id="ARBA00022553"/>
    </source>
</evidence>
<keyword evidence="13 14" id="KW-0472">Membrane</keyword>
<dbReference type="CDD" id="cd16917">
    <property type="entry name" value="HATPase_UhpB-NarQ-NarX-like"/>
    <property type="match status" value="1"/>
</dbReference>
<feature type="transmembrane region" description="Helical" evidence="16">
    <location>
        <begin position="148"/>
        <end position="171"/>
    </location>
</feature>
<keyword evidence="4 14" id="KW-0997">Cell inner membrane</keyword>
<keyword evidence="7 16" id="KW-0812">Transmembrane</keyword>
<evidence type="ECO:0000256" key="15">
    <source>
        <dbReference type="SAM" id="Coils"/>
    </source>
</evidence>
<dbReference type="Pfam" id="PF00672">
    <property type="entry name" value="HAMP"/>
    <property type="match status" value="1"/>
</dbReference>
<evidence type="ECO:0000313" key="20">
    <source>
        <dbReference type="Proteomes" id="UP000254649"/>
    </source>
</evidence>
<keyword evidence="12 14" id="KW-0902">Two-component regulatory system</keyword>
<dbReference type="Gene3D" id="3.30.565.10">
    <property type="entry name" value="Histidine kinase-like ATPase, C-terminal domain"/>
    <property type="match status" value="1"/>
</dbReference>
<dbReference type="GO" id="GO:0046983">
    <property type="term" value="F:protein dimerization activity"/>
    <property type="evidence" value="ECO:0007669"/>
    <property type="project" value="UniProtKB-UniRule"/>
</dbReference>
<dbReference type="GO" id="GO:0005886">
    <property type="term" value="C:plasma membrane"/>
    <property type="evidence" value="ECO:0007669"/>
    <property type="project" value="UniProtKB-SubCell"/>
</dbReference>
<dbReference type="SUPFAM" id="SSF158472">
    <property type="entry name" value="HAMP domain-like"/>
    <property type="match status" value="1"/>
</dbReference>
<evidence type="ECO:0000256" key="14">
    <source>
        <dbReference type="PIRNR" id="PIRNR003167"/>
    </source>
</evidence>
<dbReference type="GO" id="GO:0000155">
    <property type="term" value="F:phosphorelay sensor kinase activity"/>
    <property type="evidence" value="ECO:0007669"/>
    <property type="project" value="UniProtKB-UniRule"/>
</dbReference>
<dbReference type="SUPFAM" id="SSF55874">
    <property type="entry name" value="ATPase domain of HSP90 chaperone/DNA topoisomerase II/histidine kinase"/>
    <property type="match status" value="1"/>
</dbReference>
<feature type="domain" description="Histidine kinase" evidence="17">
    <location>
        <begin position="367"/>
        <end position="562"/>
    </location>
</feature>
<comment type="subcellular location">
    <subcellularLocation>
        <location evidence="2">Cell inner membrane</location>
        <topology evidence="2">Multi-pass membrane protein</topology>
    </subcellularLocation>
</comment>
<dbReference type="InterPro" id="IPR011712">
    <property type="entry name" value="Sig_transdc_His_kin_sub3_dim/P"/>
</dbReference>
<keyword evidence="15" id="KW-0175">Coiled coil</keyword>
<evidence type="ECO:0000256" key="8">
    <source>
        <dbReference type="ARBA" id="ARBA00022741"/>
    </source>
</evidence>
<organism evidence="19 20">
    <name type="scientific">[Actinobacillus] rossii</name>
    <dbReference type="NCBI Taxonomy" id="123820"/>
    <lineage>
        <taxon>Bacteria</taxon>
        <taxon>Pseudomonadati</taxon>
        <taxon>Pseudomonadota</taxon>
        <taxon>Gammaproteobacteria</taxon>
        <taxon>Pasteurellales</taxon>
        <taxon>Pasteurellaceae</taxon>
    </lineage>
</organism>
<dbReference type="InterPro" id="IPR050482">
    <property type="entry name" value="Sensor_HK_TwoCompSys"/>
</dbReference>
<feature type="coiled-coil region" evidence="15">
    <location>
        <begin position="220"/>
        <end position="247"/>
    </location>
</feature>
<dbReference type="InterPro" id="IPR036890">
    <property type="entry name" value="HATPase_C_sf"/>
</dbReference>
<dbReference type="Gene3D" id="1.20.5.1930">
    <property type="match status" value="1"/>
</dbReference>
<dbReference type="CDD" id="cd06225">
    <property type="entry name" value="HAMP"/>
    <property type="match status" value="1"/>
</dbReference>
<dbReference type="Pfam" id="PF07730">
    <property type="entry name" value="HisKA_3"/>
    <property type="match status" value="1"/>
</dbReference>
<evidence type="ECO:0000256" key="7">
    <source>
        <dbReference type="ARBA" id="ARBA00022692"/>
    </source>
</evidence>
<dbReference type="InterPro" id="IPR005467">
    <property type="entry name" value="His_kinase_dom"/>
</dbReference>
<dbReference type="InterPro" id="IPR003660">
    <property type="entry name" value="HAMP_dom"/>
</dbReference>
<dbReference type="PIRSF" id="PIRSF003167">
    <property type="entry name" value="STHK_NarX/NarQ"/>
    <property type="match status" value="1"/>
</dbReference>
<dbReference type="SMART" id="SM00387">
    <property type="entry name" value="HATPase_c"/>
    <property type="match status" value="1"/>
</dbReference>
<evidence type="ECO:0000256" key="9">
    <source>
        <dbReference type="ARBA" id="ARBA00022777"/>
    </source>
</evidence>
<dbReference type="InterPro" id="IPR029095">
    <property type="entry name" value="NarX-like_N"/>
</dbReference>
<keyword evidence="3 14" id="KW-1003">Cell membrane</keyword>
<evidence type="ECO:0000259" key="17">
    <source>
        <dbReference type="PROSITE" id="PS50109"/>
    </source>
</evidence>
<evidence type="ECO:0000256" key="2">
    <source>
        <dbReference type="ARBA" id="ARBA00004429"/>
    </source>
</evidence>
<dbReference type="GO" id="GO:0005524">
    <property type="term" value="F:ATP binding"/>
    <property type="evidence" value="ECO:0007669"/>
    <property type="project" value="UniProtKB-UniRule"/>
</dbReference>
<dbReference type="Gene3D" id="6.10.340.10">
    <property type="match status" value="1"/>
</dbReference>
<feature type="transmembrane region" description="Helical" evidence="16">
    <location>
        <begin position="12"/>
        <end position="34"/>
    </location>
</feature>
<dbReference type="PROSITE" id="PS50885">
    <property type="entry name" value="HAMP"/>
    <property type="match status" value="1"/>
</dbReference>
<dbReference type="InterPro" id="IPR016380">
    <property type="entry name" value="Sig_transdc_His_kin_NarX/NarQ"/>
</dbReference>
<feature type="domain" description="HAMP" evidence="18">
    <location>
        <begin position="175"/>
        <end position="228"/>
    </location>
</feature>
<proteinExistence type="predicted"/>
<evidence type="ECO:0000256" key="4">
    <source>
        <dbReference type="ARBA" id="ARBA00022519"/>
    </source>
</evidence>
<dbReference type="CDD" id="cd22899">
    <property type="entry name" value="NarQ_sensor"/>
    <property type="match status" value="1"/>
</dbReference>
<evidence type="ECO:0000259" key="18">
    <source>
        <dbReference type="PROSITE" id="PS50885"/>
    </source>
</evidence>
<keyword evidence="10 14" id="KW-0067">ATP-binding</keyword>
<name>A0A380TNE6_9PAST</name>
<dbReference type="Pfam" id="PF13675">
    <property type="entry name" value="PilJ"/>
    <property type="match status" value="1"/>
</dbReference>